<reference evidence="1 2" key="1">
    <citation type="submission" date="2022-05" db="EMBL/GenBank/DDBJ databases">
        <title>Novel Pseudomonas spp. Isolated from a Rainbow Trout Aquaculture Facility.</title>
        <authorList>
            <person name="Testerman T."/>
            <person name="Graf J."/>
        </authorList>
    </citation>
    <scope>NUCLEOTIDE SEQUENCE [LARGE SCALE GENOMIC DNA]</scope>
    <source>
        <strain evidence="1 2">ID1025</strain>
    </source>
</reference>
<proteinExistence type="predicted"/>
<accession>A0ABT5P4X5</accession>
<dbReference type="Proteomes" id="UP001148184">
    <property type="component" value="Unassembled WGS sequence"/>
</dbReference>
<dbReference type="InterPro" id="IPR019719">
    <property type="entry name" value="DUF2599"/>
</dbReference>
<gene>
    <name evidence="1" type="ORF">M5G17_06440</name>
</gene>
<dbReference type="Pfam" id="PF10783">
    <property type="entry name" value="DUF2599"/>
    <property type="match status" value="2"/>
</dbReference>
<evidence type="ECO:0000313" key="1">
    <source>
        <dbReference type="EMBL" id="MDD1013321.1"/>
    </source>
</evidence>
<keyword evidence="2" id="KW-1185">Reference proteome</keyword>
<sequence>MVPGPATGGVEGGKYIQSSEWILRHDPGTGKEEWTLSVTPTTYGRDIGPDETDAMYQELLALNGADSQWQENERAEGSMRRQMVCLLVNYRSKREWNLEPFRPYVSHEEATAAKCNPVEDGGTETGETKGKYIQSAKWVYRDDPDTGNKVWTLSVVPTEQGRKVRSSETDAMYQELFNLHGADQQWQENETSSGSMRRQLVCLIVNYRSKAIWNLEPFRPYVSHEQATAAGCNPR</sequence>
<comment type="caution">
    <text evidence="1">The sequence shown here is derived from an EMBL/GenBank/DDBJ whole genome shotgun (WGS) entry which is preliminary data.</text>
</comment>
<protein>
    <submittedName>
        <fullName evidence="1">DUF2599 domain-containing protein</fullName>
    </submittedName>
</protein>
<dbReference type="EMBL" id="JAMDGZ010000013">
    <property type="protein sequence ID" value="MDD1013321.1"/>
    <property type="molecule type" value="Genomic_DNA"/>
</dbReference>
<evidence type="ECO:0000313" key="2">
    <source>
        <dbReference type="Proteomes" id="UP001148184"/>
    </source>
</evidence>
<dbReference type="RefSeq" id="WP_273892155.1">
    <property type="nucleotide sequence ID" value="NZ_JAMDGP010000031.1"/>
</dbReference>
<organism evidence="1 2">
    <name type="scientific">Pseudomonas rubra</name>
    <dbReference type="NCBI Taxonomy" id="2942627"/>
    <lineage>
        <taxon>Bacteria</taxon>
        <taxon>Pseudomonadati</taxon>
        <taxon>Pseudomonadota</taxon>
        <taxon>Gammaproteobacteria</taxon>
        <taxon>Pseudomonadales</taxon>
        <taxon>Pseudomonadaceae</taxon>
        <taxon>Pseudomonas</taxon>
    </lineage>
</organism>
<name>A0ABT5P4X5_9PSED</name>